<protein>
    <submittedName>
        <fullName evidence="1">Uncharacterized protein</fullName>
    </submittedName>
</protein>
<evidence type="ECO:0000313" key="1">
    <source>
        <dbReference type="EMBL" id="GBM98552.1"/>
    </source>
</evidence>
<organism evidence="1 2">
    <name type="scientific">Araneus ventricosus</name>
    <name type="common">Orbweaver spider</name>
    <name type="synonym">Epeira ventricosa</name>
    <dbReference type="NCBI Taxonomy" id="182803"/>
    <lineage>
        <taxon>Eukaryota</taxon>
        <taxon>Metazoa</taxon>
        <taxon>Ecdysozoa</taxon>
        <taxon>Arthropoda</taxon>
        <taxon>Chelicerata</taxon>
        <taxon>Arachnida</taxon>
        <taxon>Araneae</taxon>
        <taxon>Araneomorphae</taxon>
        <taxon>Entelegynae</taxon>
        <taxon>Araneoidea</taxon>
        <taxon>Araneidae</taxon>
        <taxon>Araneus</taxon>
    </lineage>
</organism>
<gene>
    <name evidence="1" type="ORF">AVEN_2218_1</name>
</gene>
<proteinExistence type="predicted"/>
<reference evidence="1 2" key="1">
    <citation type="journal article" date="2019" name="Sci. Rep.">
        <title>Orb-weaving spider Araneus ventricosus genome elucidates the spidroin gene catalogue.</title>
        <authorList>
            <person name="Kono N."/>
            <person name="Nakamura H."/>
            <person name="Ohtoshi R."/>
            <person name="Moran D.A.P."/>
            <person name="Shinohara A."/>
            <person name="Yoshida Y."/>
            <person name="Fujiwara M."/>
            <person name="Mori M."/>
            <person name="Tomita M."/>
            <person name="Arakawa K."/>
        </authorList>
    </citation>
    <scope>NUCLEOTIDE SEQUENCE [LARGE SCALE GENOMIC DNA]</scope>
</reference>
<accession>A0A4Y2KB69</accession>
<keyword evidence="2" id="KW-1185">Reference proteome</keyword>
<evidence type="ECO:0000313" key="2">
    <source>
        <dbReference type="Proteomes" id="UP000499080"/>
    </source>
</evidence>
<dbReference type="AlphaFoldDB" id="A0A4Y2KB69"/>
<dbReference type="Proteomes" id="UP000499080">
    <property type="component" value="Unassembled WGS sequence"/>
</dbReference>
<sequence>MINEASINPKFSLPLPLWLYADVKCKHTRSTNTQSTVTNQVLVANSKKVPTIHIVRKRPASQILAPPDGNGDQNWPLTDCACK</sequence>
<comment type="caution">
    <text evidence="1">The sequence shown here is derived from an EMBL/GenBank/DDBJ whole genome shotgun (WGS) entry which is preliminary data.</text>
</comment>
<name>A0A4Y2KB69_ARAVE</name>
<dbReference type="EMBL" id="BGPR01004334">
    <property type="protein sequence ID" value="GBM98552.1"/>
    <property type="molecule type" value="Genomic_DNA"/>
</dbReference>